<dbReference type="AlphaFoldDB" id="A0A1G2LPZ6"/>
<feature type="transmembrane region" description="Helical" evidence="2">
    <location>
        <begin position="61"/>
        <end position="83"/>
    </location>
</feature>
<comment type="similarity">
    <text evidence="1">Belongs to the peptidase A24 family.</text>
</comment>
<evidence type="ECO:0000313" key="4">
    <source>
        <dbReference type="EMBL" id="OHA13677.1"/>
    </source>
</evidence>
<protein>
    <recommendedName>
        <fullName evidence="3">Prepilin type IV endopeptidase peptidase domain-containing protein</fullName>
    </recommendedName>
</protein>
<dbReference type="PANTHER" id="PTHR30487:SF0">
    <property type="entry name" value="PREPILIN LEADER PEPTIDASE_N-METHYLTRANSFERASE-RELATED"/>
    <property type="match status" value="1"/>
</dbReference>
<gene>
    <name evidence="4" type="ORF">A3G49_03665</name>
</gene>
<dbReference type="InterPro" id="IPR000045">
    <property type="entry name" value="Prepilin_IV_endopep_pep"/>
</dbReference>
<dbReference type="Gene3D" id="1.20.120.1220">
    <property type="match status" value="1"/>
</dbReference>
<feature type="transmembrane region" description="Helical" evidence="2">
    <location>
        <begin position="37"/>
        <end position="55"/>
    </location>
</feature>
<feature type="domain" description="Prepilin type IV endopeptidase peptidase" evidence="3">
    <location>
        <begin position="13"/>
        <end position="124"/>
    </location>
</feature>
<feature type="transmembrane region" description="Helical" evidence="2">
    <location>
        <begin position="6"/>
        <end position="25"/>
    </location>
</feature>
<organism evidence="4 5">
    <name type="scientific">Candidatus Sungbacteria bacterium RIFCSPLOWO2_12_FULL_41_11</name>
    <dbReference type="NCBI Taxonomy" id="1802286"/>
    <lineage>
        <taxon>Bacteria</taxon>
        <taxon>Candidatus Sungiibacteriota</taxon>
    </lineage>
</organism>
<accession>A0A1G2LPZ6</accession>
<dbReference type="InterPro" id="IPR050882">
    <property type="entry name" value="Prepilin_peptidase/N-MTase"/>
</dbReference>
<evidence type="ECO:0000256" key="1">
    <source>
        <dbReference type="ARBA" id="ARBA00005801"/>
    </source>
</evidence>
<evidence type="ECO:0000256" key="2">
    <source>
        <dbReference type="SAM" id="Phobius"/>
    </source>
</evidence>
<dbReference type="Proteomes" id="UP000177171">
    <property type="component" value="Unassembled WGS sequence"/>
</dbReference>
<dbReference type="EMBL" id="MHQY01000019">
    <property type="protein sequence ID" value="OHA13677.1"/>
    <property type="molecule type" value="Genomic_DNA"/>
</dbReference>
<dbReference type="GO" id="GO:0006465">
    <property type="term" value="P:signal peptide processing"/>
    <property type="evidence" value="ECO:0007669"/>
    <property type="project" value="TreeGrafter"/>
</dbReference>
<name>A0A1G2LPZ6_9BACT</name>
<evidence type="ECO:0000313" key="5">
    <source>
        <dbReference type="Proteomes" id="UP000177171"/>
    </source>
</evidence>
<keyword evidence="2" id="KW-0472">Membrane</keyword>
<keyword evidence="2" id="KW-1133">Transmembrane helix</keyword>
<dbReference type="PANTHER" id="PTHR30487">
    <property type="entry name" value="TYPE 4 PREPILIN-LIKE PROTEINS LEADER PEPTIDE-PROCESSING ENZYME"/>
    <property type="match status" value="1"/>
</dbReference>
<reference evidence="4 5" key="1">
    <citation type="journal article" date="2016" name="Nat. Commun.">
        <title>Thousands of microbial genomes shed light on interconnected biogeochemical processes in an aquifer system.</title>
        <authorList>
            <person name="Anantharaman K."/>
            <person name="Brown C.T."/>
            <person name="Hug L.A."/>
            <person name="Sharon I."/>
            <person name="Castelle C.J."/>
            <person name="Probst A.J."/>
            <person name="Thomas B.C."/>
            <person name="Singh A."/>
            <person name="Wilkins M.J."/>
            <person name="Karaoz U."/>
            <person name="Brodie E.L."/>
            <person name="Williams K.H."/>
            <person name="Hubbard S.S."/>
            <person name="Banfield J.F."/>
        </authorList>
    </citation>
    <scope>NUCLEOTIDE SEQUENCE [LARGE SCALE GENOMIC DNA]</scope>
</reference>
<sequence>MDLFDIINLLYYFIFASLLIVAFVYDFKHKLIPDFTSYGIFTLAAIRIISLFIIHNSSFIILSYDFLAALAVLVLFGGIWYFFQGRAMGFGDVKLAPAITLFLGFSNGILAILLSFWLGSIIGLLLIGYSKFRSWHNKDRGLVGGFSLKSEIPFGPFLVLGALIALLWGEKIISLYFQFLLY</sequence>
<proteinExistence type="inferred from homology"/>
<dbReference type="GO" id="GO:0005886">
    <property type="term" value="C:plasma membrane"/>
    <property type="evidence" value="ECO:0007669"/>
    <property type="project" value="TreeGrafter"/>
</dbReference>
<comment type="caution">
    <text evidence="4">The sequence shown here is derived from an EMBL/GenBank/DDBJ whole genome shotgun (WGS) entry which is preliminary data.</text>
</comment>
<keyword evidence="2" id="KW-0812">Transmembrane</keyword>
<dbReference type="GO" id="GO:0004190">
    <property type="term" value="F:aspartic-type endopeptidase activity"/>
    <property type="evidence" value="ECO:0007669"/>
    <property type="project" value="InterPro"/>
</dbReference>
<dbReference type="Pfam" id="PF01478">
    <property type="entry name" value="Peptidase_A24"/>
    <property type="match status" value="1"/>
</dbReference>
<feature type="transmembrane region" description="Helical" evidence="2">
    <location>
        <begin position="152"/>
        <end position="169"/>
    </location>
</feature>
<feature type="transmembrane region" description="Helical" evidence="2">
    <location>
        <begin position="95"/>
        <end position="128"/>
    </location>
</feature>
<evidence type="ECO:0000259" key="3">
    <source>
        <dbReference type="Pfam" id="PF01478"/>
    </source>
</evidence>